<dbReference type="AlphaFoldDB" id="A0A2M8KVF5"/>
<dbReference type="EMBL" id="PFEE01000017">
    <property type="protein sequence ID" value="PJE63896.1"/>
    <property type="molecule type" value="Genomic_DNA"/>
</dbReference>
<dbReference type="SUPFAM" id="SSF53271">
    <property type="entry name" value="PRTase-like"/>
    <property type="match status" value="1"/>
</dbReference>
<dbReference type="PANTHER" id="PTHR19278:SF9">
    <property type="entry name" value="URIDINE 5'-MONOPHOSPHATE SYNTHASE"/>
    <property type="match status" value="1"/>
</dbReference>
<dbReference type="PANTHER" id="PTHR19278">
    <property type="entry name" value="OROTATE PHOSPHORIBOSYLTRANSFERASE"/>
    <property type="match status" value="1"/>
</dbReference>
<evidence type="ECO:0000313" key="3">
    <source>
        <dbReference type="EMBL" id="PJE63896.1"/>
    </source>
</evidence>
<comment type="caution">
    <text evidence="3">The sequence shown here is derived from an EMBL/GenBank/DDBJ whole genome shotgun (WGS) entry which is preliminary data.</text>
</comment>
<dbReference type="GO" id="GO:0004588">
    <property type="term" value="F:orotate phosphoribosyltransferase activity"/>
    <property type="evidence" value="ECO:0007669"/>
    <property type="project" value="TreeGrafter"/>
</dbReference>
<dbReference type="GO" id="GO:0004590">
    <property type="term" value="F:orotidine-5'-phosphate decarboxylase activity"/>
    <property type="evidence" value="ECO:0007669"/>
    <property type="project" value="TreeGrafter"/>
</dbReference>
<dbReference type="Proteomes" id="UP000231569">
    <property type="component" value="Unassembled WGS sequence"/>
</dbReference>
<dbReference type="Gene3D" id="3.40.50.2020">
    <property type="match status" value="1"/>
</dbReference>
<comment type="pathway">
    <text evidence="1">Pyrimidine metabolism; UMP biosynthesis via de novo pathway.</text>
</comment>
<proteinExistence type="predicted"/>
<evidence type="ECO:0000256" key="1">
    <source>
        <dbReference type="ARBA" id="ARBA00004725"/>
    </source>
</evidence>
<dbReference type="CDD" id="cd06223">
    <property type="entry name" value="PRTases_typeI"/>
    <property type="match status" value="1"/>
</dbReference>
<name>A0A2M8KVF5_9BACT</name>
<dbReference type="InterPro" id="IPR029057">
    <property type="entry name" value="PRTase-like"/>
</dbReference>
<dbReference type="GO" id="GO:0019856">
    <property type="term" value="P:pyrimidine nucleobase biosynthetic process"/>
    <property type="evidence" value="ECO:0007669"/>
    <property type="project" value="TreeGrafter"/>
</dbReference>
<evidence type="ECO:0000313" key="4">
    <source>
        <dbReference type="Proteomes" id="UP000231569"/>
    </source>
</evidence>
<protein>
    <recommendedName>
        <fullName evidence="5">Orotate phosphoribosyltransferase</fullName>
    </recommendedName>
</protein>
<keyword evidence="2" id="KW-0665">Pyrimidine biosynthesis</keyword>
<gene>
    <name evidence="3" type="ORF">COU89_00800</name>
</gene>
<organism evidence="3 4">
    <name type="scientific">Candidatus Roizmanbacteria bacterium CG10_big_fil_rev_8_21_14_0_10_45_7</name>
    <dbReference type="NCBI Taxonomy" id="1974854"/>
    <lineage>
        <taxon>Bacteria</taxon>
        <taxon>Candidatus Roizmaniibacteriota</taxon>
    </lineage>
</organism>
<evidence type="ECO:0000256" key="2">
    <source>
        <dbReference type="ARBA" id="ARBA00022975"/>
    </source>
</evidence>
<sequence>MGIIDFAQEGEFAIKEHDFNPEAPLSPLYINLRNLPIAISHQIGLAMAQIPEDGLKPEWCVGIPDAGIPLAISYATVTGIDYGLALQKGITTDGKRKIEPYTRHPSYFKGKVRIIDDVMSQGHSKIEAVNALRSIGFEPTDLTILIDREQGGKAYVERELNILVRSVFTLTQLLDYYLRTGQVTQEQYVSVMQYLDT</sequence>
<dbReference type="GO" id="GO:0006222">
    <property type="term" value="P:UMP biosynthetic process"/>
    <property type="evidence" value="ECO:0007669"/>
    <property type="project" value="TreeGrafter"/>
</dbReference>
<accession>A0A2M8KVF5</accession>
<dbReference type="InterPro" id="IPR000836">
    <property type="entry name" value="PRTase_dom"/>
</dbReference>
<reference evidence="4" key="1">
    <citation type="submission" date="2017-09" db="EMBL/GenBank/DDBJ databases">
        <title>Depth-based differentiation of microbial function through sediment-hosted aquifers and enrichment of novel symbionts in the deep terrestrial subsurface.</title>
        <authorList>
            <person name="Probst A.J."/>
            <person name="Ladd B."/>
            <person name="Jarett J.K."/>
            <person name="Geller-Mcgrath D.E."/>
            <person name="Sieber C.M.K."/>
            <person name="Emerson J.B."/>
            <person name="Anantharaman K."/>
            <person name="Thomas B.C."/>
            <person name="Malmstrom R."/>
            <person name="Stieglmeier M."/>
            <person name="Klingl A."/>
            <person name="Woyke T."/>
            <person name="Ryan C.M."/>
            <person name="Banfield J.F."/>
        </authorList>
    </citation>
    <scope>NUCLEOTIDE SEQUENCE [LARGE SCALE GENOMIC DNA]</scope>
</reference>
<evidence type="ECO:0008006" key="5">
    <source>
        <dbReference type="Google" id="ProtNLM"/>
    </source>
</evidence>